<protein>
    <submittedName>
        <fullName evidence="8">PilC/PilY family type IV pilus protein</fullName>
    </submittedName>
</protein>
<evidence type="ECO:0000256" key="4">
    <source>
        <dbReference type="ARBA" id="ARBA00022723"/>
    </source>
</evidence>
<gene>
    <name evidence="8" type="ORF">QLQ15_13360</name>
</gene>
<accession>A0ABT6XIA3</accession>
<keyword evidence="9" id="KW-1185">Reference proteome</keyword>
<sequence length="1169" mass="126085">MTEKPPMSRSPSRRRAYRDRLLALGLTFSATLIALPVSATIEFPELPLQSGVNVPPNIMFTLDDSGSMQFEITPEQNKSPRGGTTNSAFSPNYGFPALTSNIYVDANLENFVVTTVEDDWFNRFSRSPSHNASYYDPTVRYLPWVASDGTLFPNASATCALNNPADATRGCRNLTVNLTEAAVWYSYTSGNGRAPGTDGRNDSPSYRTYYPARYYLMDRCTNHESSTCYTKVEIKSTTTSYAKSAARTDCMGATCTYAEEVQNFANWYTYYRSRVLTARAGVGRAFVEQTERVRIGFATINSTARDIDGVSTPKIRSGVRAFNATQKVNFYTLLYTTGMAGGTPLRETADVIGKYFARSDSRGPWSDTPGTTSTSPQVSCRANYHILMTDGYWNGNAGRSGNVDNTIGPTYTHPTTGEQRRYAPRVPFIDAYSGTLADTAMYYWANDLRTDLTNNVRSSSQNPAFWQHVITFGVGLGLTTSVNPERAFAAIESGANVTYQGVYGEGARTGWPEPGLAPNGGDSVYNVDDLLHAAVNSRGGFFSAKEPVAFASGMQNVLTRINEREASASSVAANSSSVGTDTRLFQASYVSGSWTGEVKAFPVVRNQGGVDATRTLWTASTGIPANAGDRKIFTWNGSAGVPFAWNSLSSAQKTALGGETVLNYLRGVRTGERQNGGTLRNRTQVLGDIVNSSPAYVDATQTVYVGSNDGMLHAFSALDGAEKFAYVPGNVSWTGLQSLSHNDYTHQYFVDGEIAVSTREQTPNQSILVGALGRGGKGLYALDVTDPGNFTANKVMWEFADADLGNVLTRPVITKVTTQDGLLPVVVVGNGLNSANHRAFLFVINLETGELIAKLDTAKGSATEDNGLAAPKGWNLDRDPQGDIEYVYAGDLLGNVWKFDLSSTNTGNWGSYFKTGGVAKPMFVAKDSSHKAQPITGGIAIGIDPATYKRWIFFGTGRYITAGDPGSKDVQTWYGLIDSGSSIDDGRTTLKQRKVAHVVATSGDRVFEQARVNDMNNMKGWYIDMVNPPYATANKLGERVVSDSYLVGAVLNVNSIVPSADPCATEGTGYMNALDAYTGAATGNPYFDANGDGVFNALDYVIYVLSDGTQVKGTLGSQRSNSMITQGNLISDGSVGLLTAGTAVGGLEREKVNLADLQGRISWREIVRD</sequence>
<evidence type="ECO:0000259" key="7">
    <source>
        <dbReference type="Pfam" id="PF05567"/>
    </source>
</evidence>
<evidence type="ECO:0000313" key="9">
    <source>
        <dbReference type="Proteomes" id="UP001321580"/>
    </source>
</evidence>
<keyword evidence="4" id="KW-0479">Metal-binding</keyword>
<dbReference type="Gene3D" id="2.130.10.10">
    <property type="entry name" value="YVTN repeat-like/Quinoprotein amine dehydrogenase"/>
    <property type="match status" value="1"/>
</dbReference>
<dbReference type="InterPro" id="IPR015943">
    <property type="entry name" value="WD40/YVTN_repeat-like_dom_sf"/>
</dbReference>
<name>A0ABT6XIA3_9GAMM</name>
<keyword evidence="3" id="KW-1029">Fimbrium biogenesis</keyword>
<comment type="similarity">
    <text evidence="2">Belongs to the PilY1 family.</text>
</comment>
<evidence type="ECO:0000313" key="8">
    <source>
        <dbReference type="EMBL" id="MDI9239894.1"/>
    </source>
</evidence>
<keyword evidence="6" id="KW-0281">Fimbrium</keyword>
<keyword evidence="5" id="KW-0106">Calcium</keyword>
<dbReference type="RefSeq" id="WP_283213257.1">
    <property type="nucleotide sequence ID" value="NZ_JASGBI010000001.1"/>
</dbReference>
<evidence type="ECO:0000256" key="3">
    <source>
        <dbReference type="ARBA" id="ARBA00022558"/>
    </source>
</evidence>
<comment type="caution">
    <text evidence="8">The sequence shown here is derived from an EMBL/GenBank/DDBJ whole genome shotgun (WGS) entry which is preliminary data.</text>
</comment>
<evidence type="ECO:0000256" key="1">
    <source>
        <dbReference type="ARBA" id="ARBA00004561"/>
    </source>
</evidence>
<comment type="subcellular location">
    <subcellularLocation>
        <location evidence="1">Fimbrium</location>
    </subcellularLocation>
</comment>
<reference evidence="8 9" key="1">
    <citation type="submission" date="2023-05" db="EMBL/GenBank/DDBJ databases">
        <title>Lysobacter sp. strain LF1 Genome sequencing and assembly.</title>
        <authorList>
            <person name="Jung Y."/>
        </authorList>
    </citation>
    <scope>NUCLEOTIDE SEQUENCE [LARGE SCALE GENOMIC DNA]</scope>
    <source>
        <strain evidence="8 9">LF1</strain>
    </source>
</reference>
<dbReference type="InterPro" id="IPR008707">
    <property type="entry name" value="B-propeller_PilY1"/>
</dbReference>
<dbReference type="Proteomes" id="UP001321580">
    <property type="component" value="Unassembled WGS sequence"/>
</dbReference>
<dbReference type="Pfam" id="PF05567">
    <property type="entry name" value="T4P_PilY1"/>
    <property type="match status" value="1"/>
</dbReference>
<evidence type="ECO:0000256" key="2">
    <source>
        <dbReference type="ARBA" id="ARBA00008387"/>
    </source>
</evidence>
<feature type="domain" description="PilY1 beta-propeller" evidence="7">
    <location>
        <begin position="699"/>
        <end position="980"/>
    </location>
</feature>
<dbReference type="InterPro" id="IPR011047">
    <property type="entry name" value="Quinoprotein_ADH-like_sf"/>
</dbReference>
<proteinExistence type="inferred from homology"/>
<dbReference type="SUPFAM" id="SSF50998">
    <property type="entry name" value="Quinoprotein alcohol dehydrogenase-like"/>
    <property type="match status" value="1"/>
</dbReference>
<dbReference type="EMBL" id="JASGBI010000001">
    <property type="protein sequence ID" value="MDI9239894.1"/>
    <property type="molecule type" value="Genomic_DNA"/>
</dbReference>
<organism evidence="8 9">
    <name type="scientific">Lysobacter stagni</name>
    <dbReference type="NCBI Taxonomy" id="3045172"/>
    <lineage>
        <taxon>Bacteria</taxon>
        <taxon>Pseudomonadati</taxon>
        <taxon>Pseudomonadota</taxon>
        <taxon>Gammaproteobacteria</taxon>
        <taxon>Lysobacterales</taxon>
        <taxon>Lysobacteraceae</taxon>
        <taxon>Lysobacter</taxon>
    </lineage>
</organism>
<evidence type="ECO:0000256" key="6">
    <source>
        <dbReference type="ARBA" id="ARBA00023263"/>
    </source>
</evidence>
<evidence type="ECO:0000256" key="5">
    <source>
        <dbReference type="ARBA" id="ARBA00022837"/>
    </source>
</evidence>